<dbReference type="EMBL" id="JAVREJ010000041">
    <property type="protein sequence ID" value="MDT0353694.1"/>
    <property type="molecule type" value="Genomic_DNA"/>
</dbReference>
<protein>
    <submittedName>
        <fullName evidence="1">Uncharacterized protein</fullName>
    </submittedName>
</protein>
<evidence type="ECO:0000313" key="2">
    <source>
        <dbReference type="Proteomes" id="UP001183202"/>
    </source>
</evidence>
<dbReference type="Proteomes" id="UP001183202">
    <property type="component" value="Unassembled WGS sequence"/>
</dbReference>
<organism evidence="1 2">
    <name type="scientific">Pseudonocardia charpentierae</name>
    <dbReference type="NCBI Taxonomy" id="3075545"/>
    <lineage>
        <taxon>Bacteria</taxon>
        <taxon>Bacillati</taxon>
        <taxon>Actinomycetota</taxon>
        <taxon>Actinomycetes</taxon>
        <taxon>Pseudonocardiales</taxon>
        <taxon>Pseudonocardiaceae</taxon>
        <taxon>Pseudonocardia</taxon>
    </lineage>
</organism>
<name>A0ABU2NM27_9PSEU</name>
<proteinExistence type="predicted"/>
<keyword evidence="2" id="KW-1185">Reference proteome</keyword>
<sequence>MRSTEVLPAFDAALQPIGYALAAELLAGPASLPVRPAQPSGRPAVLDLFGWELAVADWCSVIDDQRPLALAVGMTAAPTGLVGTVPV</sequence>
<comment type="caution">
    <text evidence="1">The sequence shown here is derived from an EMBL/GenBank/DDBJ whole genome shotgun (WGS) entry which is preliminary data.</text>
</comment>
<accession>A0ABU2NM27</accession>
<evidence type="ECO:0000313" key="1">
    <source>
        <dbReference type="EMBL" id="MDT0353694.1"/>
    </source>
</evidence>
<gene>
    <name evidence="1" type="ORF">RM445_29810</name>
</gene>
<dbReference type="RefSeq" id="WP_311560204.1">
    <property type="nucleotide sequence ID" value="NZ_JAVREJ010000041.1"/>
</dbReference>
<reference evidence="2" key="1">
    <citation type="submission" date="2023-07" db="EMBL/GenBank/DDBJ databases">
        <title>30 novel species of actinomycetes from the DSMZ collection.</title>
        <authorList>
            <person name="Nouioui I."/>
        </authorList>
    </citation>
    <scope>NUCLEOTIDE SEQUENCE [LARGE SCALE GENOMIC DNA]</scope>
    <source>
        <strain evidence="2">DSM 45834</strain>
    </source>
</reference>